<dbReference type="InterPro" id="IPR035644">
    <property type="entry name" value="MraZ_C"/>
</dbReference>
<dbReference type="Gene3D" id="3.40.1550.20">
    <property type="entry name" value="Transcriptional regulator MraZ domain"/>
    <property type="match status" value="1"/>
</dbReference>
<proteinExistence type="predicted"/>
<name>A0A5B8S845_9SPHN</name>
<dbReference type="InterPro" id="IPR037914">
    <property type="entry name" value="SpoVT-AbrB_sf"/>
</dbReference>
<accession>A0A5B8S845</accession>
<dbReference type="AlphaFoldDB" id="A0A5B8S845"/>
<dbReference type="InterPro" id="IPR038619">
    <property type="entry name" value="MraZ_sf"/>
</dbReference>
<protein>
    <submittedName>
        <fullName evidence="1">Division/cell wall cluster transcriptional repressor MraZ</fullName>
    </submittedName>
</protein>
<dbReference type="OrthoDB" id="9807753at2"/>
<dbReference type="InterPro" id="IPR035642">
    <property type="entry name" value="MraZ_N"/>
</dbReference>
<dbReference type="CDD" id="cd16321">
    <property type="entry name" value="MraZ_C"/>
    <property type="match status" value="1"/>
</dbReference>
<dbReference type="EMBL" id="CP042345">
    <property type="protein sequence ID" value="QEA17414.1"/>
    <property type="molecule type" value="Genomic_DNA"/>
</dbReference>
<gene>
    <name evidence="1" type="ORF">FRF71_01400</name>
</gene>
<dbReference type="CDD" id="cd16320">
    <property type="entry name" value="MraZ_N"/>
    <property type="match status" value="1"/>
</dbReference>
<sequence length="151" mass="16960">MGEKGRFVLPPDFRKAVRDSGQGERVLCLAKHPRWKCLIGFGLGRVSEFEAELDREERIALERNQDYDRELRANQLYGFARVPFDDSGRFVLPERYFKLGGIDSAAFFQGGGKSFTIWNPAELAKMGAGWEDAQEACAELAAQAQNGKGRK</sequence>
<dbReference type="KEGG" id="ngf:FRF71_01400"/>
<reference evidence="1 2" key="1">
    <citation type="journal article" date="2013" name="J. Microbiol. Biotechnol.">
        <title>Novosphingobium ginsenosidimutans sp. nov., with the ability to convert ginsenoside.</title>
        <authorList>
            <person name="Kim J.K."/>
            <person name="He D."/>
            <person name="Liu Q.M."/>
            <person name="Park H.Y."/>
            <person name="Jung M.S."/>
            <person name="Yoon M.H."/>
            <person name="Kim S.C."/>
            <person name="Im W.T."/>
        </authorList>
    </citation>
    <scope>NUCLEOTIDE SEQUENCE [LARGE SCALE GENOMIC DNA]</scope>
    <source>
        <strain evidence="1 2">FW-6</strain>
    </source>
</reference>
<dbReference type="SUPFAM" id="SSF89447">
    <property type="entry name" value="AbrB/MazE/MraZ-like"/>
    <property type="match status" value="1"/>
</dbReference>
<evidence type="ECO:0000313" key="1">
    <source>
        <dbReference type="EMBL" id="QEA17414.1"/>
    </source>
</evidence>
<keyword evidence="2" id="KW-1185">Reference proteome</keyword>
<organism evidence="1 2">
    <name type="scientific">Novosphingobium ginsenosidimutans</name>
    <dbReference type="NCBI Taxonomy" id="1176536"/>
    <lineage>
        <taxon>Bacteria</taxon>
        <taxon>Pseudomonadati</taxon>
        <taxon>Pseudomonadota</taxon>
        <taxon>Alphaproteobacteria</taxon>
        <taxon>Sphingomonadales</taxon>
        <taxon>Sphingomonadaceae</taxon>
        <taxon>Novosphingobium</taxon>
    </lineage>
</organism>
<dbReference type="Proteomes" id="UP000321172">
    <property type="component" value="Chromosome"/>
</dbReference>
<evidence type="ECO:0000313" key="2">
    <source>
        <dbReference type="Proteomes" id="UP000321172"/>
    </source>
</evidence>